<protein>
    <submittedName>
        <fullName evidence="2">NDxxF motif lipoprotein</fullName>
    </submittedName>
</protein>
<comment type="caution">
    <text evidence="2">The sequence shown here is derived from an EMBL/GenBank/DDBJ whole genome shotgun (WGS) entry which is preliminary data.</text>
</comment>
<dbReference type="Proteomes" id="UP000293854">
    <property type="component" value="Unassembled WGS sequence"/>
</dbReference>
<accession>A0A4Q7CRA7</accession>
<dbReference type="NCBIfam" id="NF033193">
    <property type="entry name" value="lipo_NDxxF"/>
    <property type="match status" value="1"/>
</dbReference>
<feature type="region of interest" description="Disordered" evidence="1">
    <location>
        <begin position="35"/>
        <end position="60"/>
    </location>
</feature>
<name>A0A4Q7CRA7_9STAP</name>
<reference evidence="2 3" key="1">
    <citation type="submission" date="2018-11" db="EMBL/GenBank/DDBJ databases">
        <title>Genomic profiling of Staphylococcus species from a Poultry farm system in KwaZulu-Natal, South Africa.</title>
        <authorList>
            <person name="Amoako D.G."/>
            <person name="Somboro A.M."/>
            <person name="Abia A.L.K."/>
            <person name="Bester L.A."/>
            <person name="Essack S.Y."/>
        </authorList>
    </citation>
    <scope>NUCLEOTIDE SEQUENCE [LARGE SCALE GENOMIC DNA]</scope>
    <source>
        <strain evidence="2 3">SA11</strain>
    </source>
</reference>
<proteinExistence type="predicted"/>
<dbReference type="InterPro" id="IPR047903">
    <property type="entry name" value="NDxxF_lipo"/>
</dbReference>
<gene>
    <name evidence="2" type="ORF">EIG99_11930</name>
</gene>
<sequence length="225" mass="26151">MHRSEQREKDGESIVKQQLATLMACTLILSACSGANEETDNEKEPQKKAAQKQPTEKDTAKINLNPEIFKKQDKNQTISEAEMKRDIQQYLNADHDLTRITENFEDKMYSDEKLSKKEALQIKHASKLTDENDNNFSNYINQNKLPKGYDKYAHKISRYIMTSNQYLKDLEEKIDTAMDRAEDGKLTLKELGDLDIRNDAVNGKQQKMIEDWLNEKDIQTRAFKK</sequence>
<dbReference type="AlphaFoldDB" id="A0A4Q7CRA7"/>
<organism evidence="2 3">
    <name type="scientific">Staphylococcus condimenti</name>
    <dbReference type="NCBI Taxonomy" id="70255"/>
    <lineage>
        <taxon>Bacteria</taxon>
        <taxon>Bacillati</taxon>
        <taxon>Bacillota</taxon>
        <taxon>Bacilli</taxon>
        <taxon>Bacillales</taxon>
        <taxon>Staphylococcaceae</taxon>
        <taxon>Staphylococcus</taxon>
    </lineage>
</organism>
<keyword evidence="2" id="KW-0449">Lipoprotein</keyword>
<evidence type="ECO:0000313" key="2">
    <source>
        <dbReference type="EMBL" id="RZI00280.1"/>
    </source>
</evidence>
<evidence type="ECO:0000256" key="1">
    <source>
        <dbReference type="SAM" id="MobiDB-lite"/>
    </source>
</evidence>
<evidence type="ECO:0000313" key="3">
    <source>
        <dbReference type="Proteomes" id="UP000293854"/>
    </source>
</evidence>
<dbReference type="EMBL" id="RQTE01000309">
    <property type="protein sequence ID" value="RZI00280.1"/>
    <property type="molecule type" value="Genomic_DNA"/>
</dbReference>
<dbReference type="PROSITE" id="PS51257">
    <property type="entry name" value="PROKAR_LIPOPROTEIN"/>
    <property type="match status" value="1"/>
</dbReference>